<organism evidence="10 11">
    <name type="scientific">Apatococcus fuscideae</name>
    <dbReference type="NCBI Taxonomy" id="2026836"/>
    <lineage>
        <taxon>Eukaryota</taxon>
        <taxon>Viridiplantae</taxon>
        <taxon>Chlorophyta</taxon>
        <taxon>core chlorophytes</taxon>
        <taxon>Trebouxiophyceae</taxon>
        <taxon>Chlorellales</taxon>
        <taxon>Chlorellaceae</taxon>
        <taxon>Apatococcus</taxon>
    </lineage>
</organism>
<feature type="transmembrane region" description="Helical" evidence="8">
    <location>
        <begin position="466"/>
        <end position="485"/>
    </location>
</feature>
<keyword evidence="3" id="KW-1003">Cell membrane</keyword>
<dbReference type="GO" id="GO:0005886">
    <property type="term" value="C:plasma membrane"/>
    <property type="evidence" value="ECO:0007669"/>
    <property type="project" value="UniProtKB-SubCell"/>
</dbReference>
<evidence type="ECO:0000256" key="3">
    <source>
        <dbReference type="ARBA" id="ARBA00022475"/>
    </source>
</evidence>
<sequence>MPTPHLNSCLTSRAASCLPSKAAVIGQVKHSIQLAIPRKQASLKLHRAAHSASGRACTRTPLHCHKSHTALLVSDPHVRGKHIVLAASSALKKTCQASSASSGQLTTETHDPSSHTASGMHLEGSPRRSSSSNGKGPSGPGSEVQGLLLMAAVACMWGTSPVATRALYALPGPPTPAALGTVQATMAFLWLSLLNRFAGSMSWAQAPSSAAHSNGPLAEPQSAPSDPSLPHSTADAPSSSSPADTDDPAEQRPASTSDLESRSLLQDAGRQRSPQGEAPRGVLAFLWGARDSAAGILNRPAGSQLEAGAELGLISAAANAATLLGFEDTLAARGAFLLRTSVMFTPILAAVAGRQTPRAVWLGAGTAFVGGLLIAGDDLSSQGQHSSSLLSLSGGDAMLIIAALLWALQIVRQGRLAPQYPPIALAANQLGFMALGLGLWLALTAAGDVWNGQSWTAVWPGASNPTAWLIALWPAIFPWGLGGVLQLRAQTMVSPSLTNIVLATDPLWATLFSALLGTGEQRLGFQGWLGGAAIVLACITASQGESSPAEQKPGNV</sequence>
<dbReference type="SUPFAM" id="SSF103481">
    <property type="entry name" value="Multidrug resistance efflux transporter EmrE"/>
    <property type="match status" value="1"/>
</dbReference>
<feature type="transmembrane region" description="Helical" evidence="8">
    <location>
        <begin position="423"/>
        <end position="446"/>
    </location>
</feature>
<evidence type="ECO:0000256" key="2">
    <source>
        <dbReference type="ARBA" id="ARBA00007635"/>
    </source>
</evidence>
<feature type="transmembrane region" description="Helical" evidence="8">
    <location>
        <begin position="359"/>
        <end position="376"/>
    </location>
</feature>
<protein>
    <recommendedName>
        <fullName evidence="9">EamA domain-containing protein</fullName>
    </recommendedName>
</protein>
<feature type="region of interest" description="Disordered" evidence="7">
    <location>
        <begin position="206"/>
        <end position="277"/>
    </location>
</feature>
<feature type="domain" description="EamA" evidence="9">
    <location>
        <begin position="395"/>
        <end position="540"/>
    </location>
</feature>
<keyword evidence="6 8" id="KW-0472">Membrane</keyword>
<proteinExistence type="inferred from homology"/>
<dbReference type="InterPro" id="IPR000620">
    <property type="entry name" value="EamA_dom"/>
</dbReference>
<keyword evidence="11" id="KW-1185">Reference proteome</keyword>
<feature type="compositionally biased region" description="Polar residues" evidence="7">
    <location>
        <begin position="98"/>
        <end position="107"/>
    </location>
</feature>
<dbReference type="InterPro" id="IPR037185">
    <property type="entry name" value="EmrE-like"/>
</dbReference>
<accession>A0AAW1TGG4</accession>
<evidence type="ECO:0000256" key="7">
    <source>
        <dbReference type="SAM" id="MobiDB-lite"/>
    </source>
</evidence>
<evidence type="ECO:0000313" key="10">
    <source>
        <dbReference type="EMBL" id="KAK9867586.1"/>
    </source>
</evidence>
<keyword evidence="5 8" id="KW-1133">Transmembrane helix</keyword>
<evidence type="ECO:0000313" key="11">
    <source>
        <dbReference type="Proteomes" id="UP001485043"/>
    </source>
</evidence>
<feature type="transmembrane region" description="Helical" evidence="8">
    <location>
        <begin position="388"/>
        <end position="411"/>
    </location>
</feature>
<evidence type="ECO:0000256" key="1">
    <source>
        <dbReference type="ARBA" id="ARBA00004651"/>
    </source>
</evidence>
<keyword evidence="4 8" id="KW-0812">Transmembrane</keyword>
<evidence type="ECO:0000256" key="6">
    <source>
        <dbReference type="ARBA" id="ARBA00023136"/>
    </source>
</evidence>
<dbReference type="Proteomes" id="UP001485043">
    <property type="component" value="Unassembled WGS sequence"/>
</dbReference>
<dbReference type="PANTHER" id="PTHR42920:SF5">
    <property type="entry name" value="EAMA DOMAIN-CONTAINING PROTEIN"/>
    <property type="match status" value="1"/>
</dbReference>
<evidence type="ECO:0000256" key="8">
    <source>
        <dbReference type="SAM" id="Phobius"/>
    </source>
</evidence>
<feature type="transmembrane region" description="Helical" evidence="8">
    <location>
        <begin position="330"/>
        <end position="352"/>
    </location>
</feature>
<dbReference type="Pfam" id="PF00892">
    <property type="entry name" value="EamA"/>
    <property type="match status" value="1"/>
</dbReference>
<name>A0AAW1TGG4_9CHLO</name>
<evidence type="ECO:0000256" key="5">
    <source>
        <dbReference type="ARBA" id="ARBA00022989"/>
    </source>
</evidence>
<feature type="region of interest" description="Disordered" evidence="7">
    <location>
        <begin position="98"/>
        <end position="142"/>
    </location>
</feature>
<dbReference type="PANTHER" id="PTHR42920">
    <property type="entry name" value="OS03G0707200 PROTEIN-RELATED"/>
    <property type="match status" value="1"/>
</dbReference>
<comment type="caution">
    <text evidence="10">The sequence shown here is derived from an EMBL/GenBank/DDBJ whole genome shotgun (WGS) entry which is preliminary data.</text>
</comment>
<comment type="subcellular location">
    <subcellularLocation>
        <location evidence="1">Cell membrane</location>
        <topology evidence="1">Multi-pass membrane protein</topology>
    </subcellularLocation>
</comment>
<evidence type="ECO:0000256" key="4">
    <source>
        <dbReference type="ARBA" id="ARBA00022692"/>
    </source>
</evidence>
<dbReference type="InterPro" id="IPR051258">
    <property type="entry name" value="Diverse_Substrate_Transporter"/>
</dbReference>
<gene>
    <name evidence="10" type="ORF">WJX84_010689</name>
</gene>
<dbReference type="AlphaFoldDB" id="A0AAW1TGG4"/>
<comment type="similarity">
    <text evidence="2">Belongs to the drug/metabolite transporter (DMT) superfamily. Plant drug/metabolite exporter (P-DME) (TC 2.A.7.4) family.</text>
</comment>
<feature type="compositionally biased region" description="Low complexity" evidence="7">
    <location>
        <begin position="232"/>
        <end position="243"/>
    </location>
</feature>
<reference evidence="10 11" key="1">
    <citation type="journal article" date="2024" name="Nat. Commun.">
        <title>Phylogenomics reveals the evolutionary origins of lichenization in chlorophyte algae.</title>
        <authorList>
            <person name="Puginier C."/>
            <person name="Libourel C."/>
            <person name="Otte J."/>
            <person name="Skaloud P."/>
            <person name="Haon M."/>
            <person name="Grisel S."/>
            <person name="Petersen M."/>
            <person name="Berrin J.G."/>
            <person name="Delaux P.M."/>
            <person name="Dal Grande F."/>
            <person name="Keller J."/>
        </authorList>
    </citation>
    <scope>NUCLEOTIDE SEQUENCE [LARGE SCALE GENOMIC DNA]</scope>
    <source>
        <strain evidence="10 11">SAG 2523</strain>
    </source>
</reference>
<evidence type="ECO:0000259" key="9">
    <source>
        <dbReference type="Pfam" id="PF00892"/>
    </source>
</evidence>
<dbReference type="EMBL" id="JALJOV010000077">
    <property type="protein sequence ID" value="KAK9867586.1"/>
    <property type="molecule type" value="Genomic_DNA"/>
</dbReference>